<evidence type="ECO:0000313" key="3">
    <source>
        <dbReference type="Proteomes" id="UP001149165"/>
    </source>
</evidence>
<evidence type="ECO:0000256" key="1">
    <source>
        <dbReference type="SAM" id="MobiDB-lite"/>
    </source>
</evidence>
<feature type="compositionally biased region" description="Basic and acidic residues" evidence="1">
    <location>
        <begin position="172"/>
        <end position="190"/>
    </location>
</feature>
<protein>
    <submittedName>
        <fullName evidence="2">Uncharacterized protein</fullName>
    </submittedName>
</protein>
<comment type="caution">
    <text evidence="2">The sequence shown here is derived from an EMBL/GenBank/DDBJ whole genome shotgun (WGS) entry which is preliminary data.</text>
</comment>
<sequence>MPTLPLQPPDHPIALRRSHLLSPAPDRMTNTPTTLRITRENTTSGRDFSVHQLRHHEEPSSPRRHALLFTVSGRFWSNSQLREIRNPSGRPLLELRRIWWKGQWSVRRPGGVGDDLLHAEMRWGIGMKMAVRFQNALLSGIWDEDELENLNENLNRGSGRSSRHRFGNNSYHARELQLRGRNRRAPDQESIRTLPRYEQPQNQNPTELEPGHGSPPPYSVVMAEDHAQQSSSGSGGGSGTESDGSTSTPASASASDDESGDEKAPAPAPPPRDREAPPLPSYDSVRRMRRVSSHSLRDLLEAIEPPGEPAPASPSSLSSLSSSRPRSEGGLDPKVGLKLVQQSSSMAVVMMGEKRIINIRREKVMDFHMPGPMPKWEVEVAEGVDLLLATSVVLIMAESVKNEYRMRTN</sequence>
<feature type="compositionally biased region" description="Low complexity" evidence="1">
    <location>
        <begin position="240"/>
        <end position="254"/>
    </location>
</feature>
<accession>A0A9W9FCG7</accession>
<dbReference type="Gene3D" id="2.40.160.200">
    <property type="entry name" value="LURP1-related"/>
    <property type="match status" value="1"/>
</dbReference>
<dbReference type="Proteomes" id="UP001149165">
    <property type="component" value="Unassembled WGS sequence"/>
</dbReference>
<feature type="region of interest" description="Disordered" evidence="1">
    <location>
        <begin position="303"/>
        <end position="334"/>
    </location>
</feature>
<reference evidence="2" key="1">
    <citation type="submission" date="2022-11" db="EMBL/GenBank/DDBJ databases">
        <authorList>
            <person name="Petersen C."/>
        </authorList>
    </citation>
    <scope>NUCLEOTIDE SEQUENCE</scope>
    <source>
        <strain evidence="2">IBT 30069</strain>
    </source>
</reference>
<dbReference type="AlphaFoldDB" id="A0A9W9FCG7"/>
<dbReference type="OrthoDB" id="4241662at2759"/>
<keyword evidence="3" id="KW-1185">Reference proteome</keyword>
<gene>
    <name evidence="2" type="ORF">N7456_008255</name>
</gene>
<organism evidence="2 3">
    <name type="scientific">Penicillium angulare</name>
    <dbReference type="NCBI Taxonomy" id="116970"/>
    <lineage>
        <taxon>Eukaryota</taxon>
        <taxon>Fungi</taxon>
        <taxon>Dikarya</taxon>
        <taxon>Ascomycota</taxon>
        <taxon>Pezizomycotina</taxon>
        <taxon>Eurotiomycetes</taxon>
        <taxon>Eurotiomycetidae</taxon>
        <taxon>Eurotiales</taxon>
        <taxon>Aspergillaceae</taxon>
        <taxon>Penicillium</taxon>
    </lineage>
</organism>
<proteinExistence type="predicted"/>
<feature type="region of interest" description="Disordered" evidence="1">
    <location>
        <begin position="153"/>
        <end position="288"/>
    </location>
</feature>
<feature type="compositionally biased region" description="Low complexity" evidence="1">
    <location>
        <begin position="313"/>
        <end position="324"/>
    </location>
</feature>
<name>A0A9W9FCG7_9EURO</name>
<dbReference type="InterPro" id="IPR038595">
    <property type="entry name" value="LOR_sf"/>
</dbReference>
<evidence type="ECO:0000313" key="2">
    <source>
        <dbReference type="EMBL" id="KAJ5097534.1"/>
    </source>
</evidence>
<reference evidence="2" key="2">
    <citation type="journal article" date="2023" name="IMA Fungus">
        <title>Comparative genomic study of the Penicillium genus elucidates a diverse pangenome and 15 lateral gene transfer events.</title>
        <authorList>
            <person name="Petersen C."/>
            <person name="Sorensen T."/>
            <person name="Nielsen M.R."/>
            <person name="Sondergaard T.E."/>
            <person name="Sorensen J.L."/>
            <person name="Fitzpatrick D.A."/>
            <person name="Frisvad J.C."/>
            <person name="Nielsen K.L."/>
        </authorList>
    </citation>
    <scope>NUCLEOTIDE SEQUENCE</scope>
    <source>
        <strain evidence="2">IBT 30069</strain>
    </source>
</reference>
<dbReference type="EMBL" id="JAPQKH010000005">
    <property type="protein sequence ID" value="KAJ5097534.1"/>
    <property type="molecule type" value="Genomic_DNA"/>
</dbReference>